<accession>A0AAD4X332</accession>
<dbReference type="EMBL" id="JAJJMB010017971">
    <property type="protein sequence ID" value="KAI3833332.1"/>
    <property type="molecule type" value="Genomic_DNA"/>
</dbReference>
<reference evidence="1" key="1">
    <citation type="submission" date="2022-04" db="EMBL/GenBank/DDBJ databases">
        <title>A functionally conserved STORR gene fusion in Papaver species that diverged 16.8 million years ago.</title>
        <authorList>
            <person name="Catania T."/>
        </authorList>
    </citation>
    <scope>NUCLEOTIDE SEQUENCE</scope>
    <source>
        <strain evidence="1">S-188037</strain>
    </source>
</reference>
<evidence type="ECO:0000313" key="2">
    <source>
        <dbReference type="Proteomes" id="UP001202328"/>
    </source>
</evidence>
<gene>
    <name evidence="1" type="ORF">MKW98_006431</name>
</gene>
<dbReference type="AlphaFoldDB" id="A0AAD4X332"/>
<dbReference type="Proteomes" id="UP001202328">
    <property type="component" value="Unassembled WGS sequence"/>
</dbReference>
<dbReference type="Gene3D" id="1.25.40.1040">
    <property type="match status" value="1"/>
</dbReference>
<evidence type="ECO:0000313" key="1">
    <source>
        <dbReference type="EMBL" id="KAI3833332.1"/>
    </source>
</evidence>
<dbReference type="SUPFAM" id="SSF56235">
    <property type="entry name" value="N-terminal nucleophile aminohydrolases (Ntn hydrolases)"/>
    <property type="match status" value="1"/>
</dbReference>
<protein>
    <submittedName>
        <fullName evidence="1">Uncharacterized protein</fullName>
    </submittedName>
</protein>
<dbReference type="GO" id="GO:0031416">
    <property type="term" value="C:NatB complex"/>
    <property type="evidence" value="ECO:0007669"/>
    <property type="project" value="TreeGrafter"/>
</dbReference>
<comment type="caution">
    <text evidence="1">The sequence shown here is derived from an EMBL/GenBank/DDBJ whole genome shotgun (WGS) entry which is preliminary data.</text>
</comment>
<sequence length="603" mass="67971">MESHPEVVLDAYHAIQSIDLLSTPDGMEKLNQMKKVKLLEEVGGSLKRERSKFEVEASASPGLIRSLADDQPSKSRKLEEHSVQASPALISSTGVIPKNHIQLVKYSIEFRQFMKALKLIKALQPEFPSSALVLSLKALVYEKTIGKDEALSICSDAKEHMLSDVSCLPDVLITLETVFQCLGRLDMATSYYEHACEKDCNSLELMRGLFNCYARESSFAKQLKVSLRMYKLVREDKFLLWAVLCIQLQVLSHLLKKQGDAHNLDEPEAFLVYMPITEQQAMYGPAHEILFKLGLTLLVVKFDKQHLAGGRLLAHFCDYDAAVEVFKKILESCSPSDLECLLNYFVCSLEDDSKWCGGAIDNKIQPPIYLACKIPQLSNENCGLEICKALKVSTLKNARNRCLPGGKDNDALEVAIYEYFNRVDHISQSVFQVLSKDEEYSRIESLLKPEFLTPELLKKEFSKMCTVPRIPKYFGNFCVGEGSRVHGTTIVLKTNKFIVLAGDGKLTSAYSDNALLSVSDKIRRFDDLCIAISGVWKNVSKTDSILRKNMNKNGEGRPTVRKFAEYVVEARMLDRATEVIICAFDELEKEIFVQTWGLQRQLL</sequence>
<dbReference type="InterPro" id="IPR011990">
    <property type="entry name" value="TPR-like_helical_dom_sf"/>
</dbReference>
<dbReference type="InterPro" id="IPR029055">
    <property type="entry name" value="Ntn_hydrolases_N"/>
</dbReference>
<organism evidence="1 2">
    <name type="scientific">Papaver atlanticum</name>
    <dbReference type="NCBI Taxonomy" id="357466"/>
    <lineage>
        <taxon>Eukaryota</taxon>
        <taxon>Viridiplantae</taxon>
        <taxon>Streptophyta</taxon>
        <taxon>Embryophyta</taxon>
        <taxon>Tracheophyta</taxon>
        <taxon>Spermatophyta</taxon>
        <taxon>Magnoliopsida</taxon>
        <taxon>Ranunculales</taxon>
        <taxon>Papaveraceae</taxon>
        <taxon>Papaveroideae</taxon>
        <taxon>Papaver</taxon>
    </lineage>
</organism>
<dbReference type="PANTHER" id="PTHR22767:SF3">
    <property type="entry name" value="N-ALPHA-ACETYLTRANSFERASE 25, NATB AUXILIARY SUBUNIT"/>
    <property type="match status" value="1"/>
</dbReference>
<keyword evidence="2" id="KW-1185">Reference proteome</keyword>
<dbReference type="SUPFAM" id="SSF48452">
    <property type="entry name" value="TPR-like"/>
    <property type="match status" value="1"/>
</dbReference>
<dbReference type="PANTHER" id="PTHR22767">
    <property type="entry name" value="N-TERMINAL ACETYLTRANSFERASE-RELATED"/>
    <property type="match status" value="1"/>
</dbReference>
<proteinExistence type="predicted"/>
<name>A0AAD4X332_9MAGN</name>